<protein>
    <submittedName>
        <fullName evidence="3">Uncharacterized protein</fullName>
    </submittedName>
</protein>
<keyword evidence="2" id="KW-0472">Membrane</keyword>
<gene>
    <name evidence="3" type="ORF">EDC03_3249</name>
</gene>
<dbReference type="Proteomes" id="UP000276232">
    <property type="component" value="Unassembled WGS sequence"/>
</dbReference>
<sequence>MPRYRGGVDPRVRDDDGDGTAGGGPVGAALPLVAGVVAGLVVEVVALVVVTVLYAVGTAEGDAGSVPLALGSALLALGLAALLGWCALQLARGRQRGRVPALVWQVLQTLVALQVLLEESTGSGTWWAALGVAALGGAVGVALLTRAAGAALPHGREGETLL</sequence>
<evidence type="ECO:0000313" key="3">
    <source>
        <dbReference type="EMBL" id="ROP26779.1"/>
    </source>
</evidence>
<name>A0A3N1G948_9ACTN</name>
<organism evidence="3 4">
    <name type="scientific">Pseudokineococcus lusitanus</name>
    <dbReference type="NCBI Taxonomy" id="763993"/>
    <lineage>
        <taxon>Bacteria</taxon>
        <taxon>Bacillati</taxon>
        <taxon>Actinomycetota</taxon>
        <taxon>Actinomycetes</taxon>
        <taxon>Kineosporiales</taxon>
        <taxon>Kineosporiaceae</taxon>
        <taxon>Pseudokineococcus</taxon>
    </lineage>
</organism>
<feature type="transmembrane region" description="Helical" evidence="2">
    <location>
        <begin position="123"/>
        <end position="144"/>
    </location>
</feature>
<reference evidence="3 4" key="1">
    <citation type="journal article" date="2015" name="Stand. Genomic Sci.">
        <title>Genomic Encyclopedia of Bacterial and Archaeal Type Strains, Phase III: the genomes of soil and plant-associated and newly described type strains.</title>
        <authorList>
            <person name="Whitman W.B."/>
            <person name="Woyke T."/>
            <person name="Klenk H.P."/>
            <person name="Zhou Y."/>
            <person name="Lilburn T.G."/>
            <person name="Beck B.J."/>
            <person name="De Vos P."/>
            <person name="Vandamme P."/>
            <person name="Eisen J.A."/>
            <person name="Garrity G."/>
            <person name="Hugenholtz P."/>
            <person name="Kyrpides N.C."/>
        </authorList>
    </citation>
    <scope>NUCLEOTIDE SEQUENCE [LARGE SCALE GENOMIC DNA]</scope>
    <source>
        <strain evidence="3 4">CECT 7306</strain>
    </source>
</reference>
<keyword evidence="4" id="KW-1185">Reference proteome</keyword>
<accession>A0A3N1G948</accession>
<evidence type="ECO:0000313" key="4">
    <source>
        <dbReference type="Proteomes" id="UP000276232"/>
    </source>
</evidence>
<feature type="transmembrane region" description="Helical" evidence="2">
    <location>
        <begin position="68"/>
        <end position="87"/>
    </location>
</feature>
<dbReference type="InParanoid" id="A0A3N1G948"/>
<comment type="caution">
    <text evidence="3">The sequence shown here is derived from an EMBL/GenBank/DDBJ whole genome shotgun (WGS) entry which is preliminary data.</text>
</comment>
<evidence type="ECO:0000256" key="2">
    <source>
        <dbReference type="SAM" id="Phobius"/>
    </source>
</evidence>
<feature type="region of interest" description="Disordered" evidence="1">
    <location>
        <begin position="1"/>
        <end position="20"/>
    </location>
</feature>
<dbReference type="EMBL" id="RJKN01000010">
    <property type="protein sequence ID" value="ROP26779.1"/>
    <property type="molecule type" value="Genomic_DNA"/>
</dbReference>
<feature type="transmembrane region" description="Helical" evidence="2">
    <location>
        <begin position="32"/>
        <end position="56"/>
    </location>
</feature>
<proteinExistence type="predicted"/>
<keyword evidence="2" id="KW-1133">Transmembrane helix</keyword>
<keyword evidence="2" id="KW-0812">Transmembrane</keyword>
<dbReference type="AlphaFoldDB" id="A0A3N1G948"/>
<evidence type="ECO:0000256" key="1">
    <source>
        <dbReference type="SAM" id="MobiDB-lite"/>
    </source>
</evidence>
<feature type="compositionally biased region" description="Basic and acidic residues" evidence="1">
    <location>
        <begin position="1"/>
        <end position="14"/>
    </location>
</feature>